<comment type="caution">
    <text evidence="3">The sequence shown here is derived from an EMBL/GenBank/DDBJ whole genome shotgun (WGS) entry which is preliminary data.</text>
</comment>
<dbReference type="Gene3D" id="3.20.20.70">
    <property type="entry name" value="Aldolase class I"/>
    <property type="match status" value="1"/>
</dbReference>
<dbReference type="Pfam" id="PF03537">
    <property type="entry name" value="Glyco_hydro_114"/>
    <property type="match status" value="1"/>
</dbReference>
<dbReference type="InterPro" id="IPR013785">
    <property type="entry name" value="Aldolase_TIM"/>
</dbReference>
<reference evidence="3 4" key="1">
    <citation type="submission" date="2020-08" db="EMBL/GenBank/DDBJ databases">
        <title>Cohnella phylogeny.</title>
        <authorList>
            <person name="Dunlap C."/>
        </authorList>
    </citation>
    <scope>NUCLEOTIDE SEQUENCE [LARGE SCALE GENOMIC DNA]</scope>
    <source>
        <strain evidence="3 4">DSM 25241</strain>
    </source>
</reference>
<dbReference type="SMART" id="SM00060">
    <property type="entry name" value="FN3"/>
    <property type="match status" value="1"/>
</dbReference>
<dbReference type="InterPro" id="IPR036116">
    <property type="entry name" value="FN3_sf"/>
</dbReference>
<dbReference type="InterPro" id="IPR003961">
    <property type="entry name" value="FN3_dom"/>
</dbReference>
<dbReference type="SUPFAM" id="SSF51445">
    <property type="entry name" value="(Trans)glycosidases"/>
    <property type="match status" value="1"/>
</dbReference>
<dbReference type="SUPFAM" id="SSF49265">
    <property type="entry name" value="Fibronectin type III"/>
    <property type="match status" value="1"/>
</dbReference>
<dbReference type="Gene3D" id="2.60.40.10">
    <property type="entry name" value="Immunoglobulins"/>
    <property type="match status" value="1"/>
</dbReference>
<keyword evidence="1" id="KW-0732">Signal</keyword>
<proteinExistence type="predicted"/>
<keyword evidence="4" id="KW-1185">Reference proteome</keyword>
<organism evidence="3 4">
    <name type="scientific">Cohnella thailandensis</name>
    <dbReference type="NCBI Taxonomy" id="557557"/>
    <lineage>
        <taxon>Bacteria</taxon>
        <taxon>Bacillati</taxon>
        <taxon>Bacillota</taxon>
        <taxon>Bacilli</taxon>
        <taxon>Bacillales</taxon>
        <taxon>Paenibacillaceae</taxon>
        <taxon>Cohnella</taxon>
    </lineage>
</organism>
<dbReference type="InterPro" id="IPR013783">
    <property type="entry name" value="Ig-like_fold"/>
</dbReference>
<feature type="chain" id="PRO_5033038003" evidence="1">
    <location>
        <begin position="25"/>
        <end position="970"/>
    </location>
</feature>
<dbReference type="RefSeq" id="WP_185122342.1">
    <property type="nucleotide sequence ID" value="NZ_JACJVQ010000020.1"/>
</dbReference>
<dbReference type="InterPro" id="IPR017853">
    <property type="entry name" value="GH"/>
</dbReference>
<accession>A0A841T2P5</accession>
<dbReference type="PROSITE" id="PS50853">
    <property type="entry name" value="FN3"/>
    <property type="match status" value="1"/>
</dbReference>
<evidence type="ECO:0000259" key="2">
    <source>
        <dbReference type="PROSITE" id="PS50853"/>
    </source>
</evidence>
<evidence type="ECO:0000313" key="4">
    <source>
        <dbReference type="Proteomes" id="UP000535838"/>
    </source>
</evidence>
<dbReference type="PANTHER" id="PTHR35882">
    <property type="entry name" value="PELA"/>
    <property type="match status" value="1"/>
</dbReference>
<feature type="signal peptide" evidence="1">
    <location>
        <begin position="1"/>
        <end position="24"/>
    </location>
</feature>
<sequence length="970" mass="103659">MKSIRLMLLIAVLFISIAPFGASASTVSVDGDAVDWNGIPELYEATSALPNSVYQLKVTNDTSNLYALVTGTGLNVKSQFFIDADDHYETGYHASGFLNVSTESTGAEYMVENDILYEYTGPSTGTGRNAWSWSSLGGIDIVKTDSAIEIGVPLVSLGITEGQDVGVAFIRNDSAYDRLPSADDYFAVEYVDLDPPSAPTGLTVGTVTPGSVPLSWNASFDESGVVGYDVYRDGAMIGSSSATAYTDTAVQQGSTYSYAVQAFDAAGNRSASSAPATAELPSGPSVPESQGDWNDIRDYLVNYTEEANIDIQQFAAYDAVILEPQRVSSQLLAELKTANPDLFAIGYLSIGETLPLLTDENGNRLDIYFLDASGNPIQNPDWHGYYVDARKPVFQNLVLSEWLPALYAEGFDGVFLDTVDTSAYVNAALNIDFRPSASGMASLIGQIKSSYPDKKVIMNRGYHLLGGSNDVSGSIDGVMLESYTSTWASSTLKNPDGSSVEDYHAYPADSSERIWSNGITSKINKLRFQYNADGTVQRDSAGKPVPTANYFHAMALDYAKDTTAAQKAIMQSAVDHAWENAFIPSIGVKNLDLAPAYDWLDEVAIPPESAFGSGLDIQSMPTPSPYVIDDFATADNWQTIRGQTEALPLPGADSAAFGIDSGAGKIDLTVQGTKAWVNGVTLQSREWLQPVDLTQGYVTFQAKISSGLAGTDKAFEVLFTDYNNDALAFSLTSGLTTSWSTFSLDLANGGVYYPGWDGAQDGFQPNQVKSVQIRIMNTTDNSPSYMGTLWLDDLLANQSLPAPAPLIDDFSSGTSLWFCQAGVTGDSCSVGPDTGTLRLDMNLLGTTAWGNSVTLQSRDWFVPISLTDRTIGFNARVSSSPANASKSFQFILVDRNGSTRGWDITGSLGTTAAAVSIDPTSGGFDNLAAGQTAFDLGHVRSIRYLAINTASSSAAYAGSLWLDNVTAPLK</sequence>
<dbReference type="Proteomes" id="UP000535838">
    <property type="component" value="Unassembled WGS sequence"/>
</dbReference>
<evidence type="ECO:0000313" key="3">
    <source>
        <dbReference type="EMBL" id="MBB6637126.1"/>
    </source>
</evidence>
<dbReference type="EMBL" id="JACJVQ010000020">
    <property type="protein sequence ID" value="MBB6637126.1"/>
    <property type="molecule type" value="Genomic_DNA"/>
</dbReference>
<protein>
    <submittedName>
        <fullName evidence="3">Endo alpha-1,4 polygalactosaminidase</fullName>
    </submittedName>
</protein>
<name>A0A841T2P5_9BACL</name>
<dbReference type="AlphaFoldDB" id="A0A841T2P5"/>
<evidence type="ECO:0000256" key="1">
    <source>
        <dbReference type="SAM" id="SignalP"/>
    </source>
</evidence>
<dbReference type="InterPro" id="IPR004352">
    <property type="entry name" value="GH114_TIM-barrel"/>
</dbReference>
<feature type="domain" description="Fibronectin type-III" evidence="2">
    <location>
        <begin position="198"/>
        <end position="283"/>
    </location>
</feature>
<dbReference type="Pfam" id="PF00041">
    <property type="entry name" value="fn3"/>
    <property type="match status" value="1"/>
</dbReference>
<gene>
    <name evidence="3" type="ORF">H7B67_23620</name>
</gene>
<dbReference type="PANTHER" id="PTHR35882:SF2">
    <property type="entry name" value="PELA"/>
    <property type="match status" value="1"/>
</dbReference>
<dbReference type="CDD" id="cd00063">
    <property type="entry name" value="FN3"/>
    <property type="match status" value="1"/>
</dbReference>